<dbReference type="Pfam" id="PF03109">
    <property type="entry name" value="ABC1"/>
    <property type="match status" value="1"/>
</dbReference>
<keyword evidence="4" id="KW-0067">ATP-binding</keyword>
<name>A0AA39U3I3_ARMTA</name>
<keyword evidence="7" id="KW-1185">Reference proteome</keyword>
<dbReference type="InterPro" id="IPR004147">
    <property type="entry name" value="ABC1_dom"/>
</dbReference>
<dbReference type="GO" id="GO:0005524">
    <property type="term" value="F:ATP binding"/>
    <property type="evidence" value="ECO:0007669"/>
    <property type="project" value="UniProtKB-KW"/>
</dbReference>
<reference evidence="6" key="1">
    <citation type="submission" date="2023-06" db="EMBL/GenBank/DDBJ databases">
        <authorList>
            <consortium name="Lawrence Berkeley National Laboratory"/>
            <person name="Ahrendt S."/>
            <person name="Sahu N."/>
            <person name="Indic B."/>
            <person name="Wong-Bajracharya J."/>
            <person name="Merenyi Z."/>
            <person name="Ke H.-M."/>
            <person name="Monk M."/>
            <person name="Kocsube S."/>
            <person name="Drula E."/>
            <person name="Lipzen A."/>
            <person name="Balint B."/>
            <person name="Henrissat B."/>
            <person name="Andreopoulos B."/>
            <person name="Martin F.M."/>
            <person name="Harder C.B."/>
            <person name="Rigling D."/>
            <person name="Ford K.L."/>
            <person name="Foster G.D."/>
            <person name="Pangilinan J."/>
            <person name="Papanicolaou A."/>
            <person name="Barry K."/>
            <person name="LaButti K."/>
            <person name="Viragh M."/>
            <person name="Koriabine M."/>
            <person name="Yan M."/>
            <person name="Riley R."/>
            <person name="Champramary S."/>
            <person name="Plett K.L."/>
            <person name="Tsai I.J."/>
            <person name="Slot J."/>
            <person name="Sipos G."/>
            <person name="Plett J."/>
            <person name="Nagy L.G."/>
            <person name="Grigoriev I.V."/>
        </authorList>
    </citation>
    <scope>NUCLEOTIDE SEQUENCE</scope>
    <source>
        <strain evidence="6">CCBAS 213</strain>
    </source>
</reference>
<organism evidence="6 7">
    <name type="scientific">Armillaria tabescens</name>
    <name type="common">Ringless honey mushroom</name>
    <name type="synonym">Agaricus tabescens</name>
    <dbReference type="NCBI Taxonomy" id="1929756"/>
    <lineage>
        <taxon>Eukaryota</taxon>
        <taxon>Fungi</taxon>
        <taxon>Dikarya</taxon>
        <taxon>Basidiomycota</taxon>
        <taxon>Agaricomycotina</taxon>
        <taxon>Agaricomycetes</taxon>
        <taxon>Agaricomycetidae</taxon>
        <taxon>Agaricales</taxon>
        <taxon>Marasmiineae</taxon>
        <taxon>Physalacriaceae</taxon>
        <taxon>Desarmillaria</taxon>
    </lineage>
</organism>
<sequence>MPPGPAYNWLCVLSSAVDILGHAARIRASQIAGQRSVLAARTKSRDAPAPEERKITIEENVRPLEGERPEVFPAASAAAFIPQEFSADVKSVEEIPPINEAIPNHNEDPVVEPISYETVSSTQSNYAEEMVQAHPVLPTRNLSSSKVPSSRIGRLFHYGGLAASLSYGAASELLRRTGDSQNSEGSVMMTEANIKRLVSKLSQMRGAALKLGQFLSIQDTHLLPPEVDKIFRRVQDSAHYMPDWQMEKVLQKSLGADWASHFDSFDRIPFAAASIGQVHSAVLTASASPTGEPYQVAVKVQFPNIADSIDSDLGYIKLLLTAGKFLPKGLFLDKTVSVMKQELADECDYSREASFLRTFGSPEYLGNDPRFRIPWVWEGSTDRVLVMERIDGISVGEADVKALSQPDRDTIAACVIELCLKELFEFRMMQTDPNWTNFLWDARTRRMGLVDFGATRTYSKEFMDGWLRLLQAAASDDWDACVEWSLKVGYLTGQENQIMLDAHVKSMTLLAAPFKTSTPQPYTFGRDTDWANITAQIRDNIPVMLEHRLTPPPQETYSLNRKLSGAFLLASRLEATVNTKDIWDRLVGQYTFS</sequence>
<dbReference type="SUPFAM" id="SSF56112">
    <property type="entry name" value="Protein kinase-like (PK-like)"/>
    <property type="match status" value="1"/>
</dbReference>
<dbReference type="GO" id="GO:0006744">
    <property type="term" value="P:ubiquinone biosynthetic process"/>
    <property type="evidence" value="ECO:0007669"/>
    <property type="project" value="TreeGrafter"/>
</dbReference>
<evidence type="ECO:0000313" key="7">
    <source>
        <dbReference type="Proteomes" id="UP001175211"/>
    </source>
</evidence>
<gene>
    <name evidence="6" type="ORF">EV420DRAFT_1298306</name>
</gene>
<dbReference type="CDD" id="cd13970">
    <property type="entry name" value="ABC1_ADCK3"/>
    <property type="match status" value="1"/>
</dbReference>
<dbReference type="GeneID" id="85351905"/>
<evidence type="ECO:0000256" key="2">
    <source>
        <dbReference type="ARBA" id="ARBA00022679"/>
    </source>
</evidence>
<dbReference type="InterPro" id="IPR011009">
    <property type="entry name" value="Kinase-like_dom_sf"/>
</dbReference>
<accession>A0AA39U3I3</accession>
<evidence type="ECO:0000256" key="3">
    <source>
        <dbReference type="ARBA" id="ARBA00022741"/>
    </source>
</evidence>
<feature type="domain" description="ABC1 atypical kinase-like" evidence="5">
    <location>
        <begin position="233"/>
        <end position="483"/>
    </location>
</feature>
<keyword evidence="3" id="KW-0547">Nucleotide-binding</keyword>
<proteinExistence type="inferred from homology"/>
<evidence type="ECO:0000313" key="6">
    <source>
        <dbReference type="EMBL" id="KAK0469964.1"/>
    </source>
</evidence>
<dbReference type="PANTHER" id="PTHR43851">
    <property type="match status" value="1"/>
</dbReference>
<comment type="caution">
    <text evidence="6">The sequence shown here is derived from an EMBL/GenBank/DDBJ whole genome shotgun (WGS) entry which is preliminary data.</text>
</comment>
<dbReference type="InterPro" id="IPR034646">
    <property type="entry name" value="ADCK3_dom"/>
</dbReference>
<protein>
    <submittedName>
        <fullName evidence="6">ABC1-domain-containing protein</fullName>
    </submittedName>
</protein>
<dbReference type="RefSeq" id="XP_060339757.1">
    <property type="nucleotide sequence ID" value="XM_060468357.1"/>
</dbReference>
<evidence type="ECO:0000259" key="5">
    <source>
        <dbReference type="Pfam" id="PF03109"/>
    </source>
</evidence>
<keyword evidence="2" id="KW-0808">Transferase</keyword>
<comment type="similarity">
    <text evidence="1">Belongs to the protein kinase superfamily. ADCK protein kinase family.</text>
</comment>
<dbReference type="Proteomes" id="UP001175211">
    <property type="component" value="Unassembled WGS sequence"/>
</dbReference>
<evidence type="ECO:0000256" key="1">
    <source>
        <dbReference type="ARBA" id="ARBA00009670"/>
    </source>
</evidence>
<dbReference type="EMBL" id="JAUEPS010000001">
    <property type="protein sequence ID" value="KAK0469964.1"/>
    <property type="molecule type" value="Genomic_DNA"/>
</dbReference>
<dbReference type="PANTHER" id="PTHR43851:SF3">
    <property type="entry name" value="COENZYME Q8"/>
    <property type="match status" value="1"/>
</dbReference>
<dbReference type="InterPro" id="IPR051409">
    <property type="entry name" value="Atypical_kinase_ADCK"/>
</dbReference>
<evidence type="ECO:0000256" key="4">
    <source>
        <dbReference type="ARBA" id="ARBA00022840"/>
    </source>
</evidence>
<dbReference type="GO" id="GO:0016740">
    <property type="term" value="F:transferase activity"/>
    <property type="evidence" value="ECO:0007669"/>
    <property type="project" value="UniProtKB-KW"/>
</dbReference>
<dbReference type="AlphaFoldDB" id="A0AA39U3I3"/>